<protein>
    <submittedName>
        <fullName evidence="1">Uncharacterized protein</fullName>
    </submittedName>
</protein>
<reference evidence="2" key="1">
    <citation type="submission" date="2015-07" db="EMBL/GenBank/DDBJ databases">
        <title>Fjat-14235 jcm11544.</title>
        <authorList>
            <person name="Liu B."/>
            <person name="Wang J."/>
            <person name="Zhu Y."/>
            <person name="Liu G."/>
            <person name="Chen Q."/>
            <person name="Chen Z."/>
            <person name="Lan J."/>
            <person name="Che J."/>
            <person name="Ge C."/>
            <person name="Shi H."/>
            <person name="Pan Z."/>
            <person name="Liu X."/>
        </authorList>
    </citation>
    <scope>NUCLEOTIDE SEQUENCE [LARGE SCALE GENOMIC DNA]</scope>
    <source>
        <strain evidence="2">JCM 11544</strain>
    </source>
</reference>
<sequence length="135" mass="15691">MTCHILVATIRNIDAESARWEEEFGVGLTSAEQYREDVPVTLPYLYEAYDDDLPLLMLLNELMTIGDVVELYEYCEGKKGGVAMNRKEEAVTVNLHQKTYQDQHGTYKLNQKKWLNDLATKRYLTDRSVTTFLKY</sequence>
<dbReference type="PATRIC" id="fig|189381.12.peg.1231"/>
<comment type="caution">
    <text evidence="1">The sequence shown here is derived from an EMBL/GenBank/DDBJ whole genome shotgun (WGS) entry which is preliminary data.</text>
</comment>
<evidence type="ECO:0000313" key="2">
    <source>
        <dbReference type="Proteomes" id="UP000037405"/>
    </source>
</evidence>
<dbReference type="Proteomes" id="UP000037405">
    <property type="component" value="Unassembled WGS sequence"/>
</dbReference>
<gene>
    <name evidence="1" type="ORF">AF331_05480</name>
</gene>
<evidence type="ECO:0000313" key="1">
    <source>
        <dbReference type="EMBL" id="KON91923.1"/>
    </source>
</evidence>
<dbReference type="OrthoDB" id="2355691at2"/>
<dbReference type="EMBL" id="LGUE01000001">
    <property type="protein sequence ID" value="KON91923.1"/>
    <property type="molecule type" value="Genomic_DNA"/>
</dbReference>
<accession>A0A0M0GQ63</accession>
<proteinExistence type="predicted"/>
<organism evidence="1 2">
    <name type="scientific">Rossellomorea marisflavi</name>
    <dbReference type="NCBI Taxonomy" id="189381"/>
    <lineage>
        <taxon>Bacteria</taxon>
        <taxon>Bacillati</taxon>
        <taxon>Bacillota</taxon>
        <taxon>Bacilli</taxon>
        <taxon>Bacillales</taxon>
        <taxon>Bacillaceae</taxon>
        <taxon>Rossellomorea</taxon>
    </lineage>
</organism>
<name>A0A0M0GQ63_9BACI</name>
<dbReference type="AlphaFoldDB" id="A0A0M0GQ63"/>
<keyword evidence="2" id="KW-1185">Reference proteome</keyword>
<dbReference type="RefSeq" id="WP_053427121.1">
    <property type="nucleotide sequence ID" value="NZ_LGUE01000001.1"/>
</dbReference>